<evidence type="ECO:0000313" key="2">
    <source>
        <dbReference type="Proteomes" id="UP000317036"/>
    </source>
</evidence>
<keyword evidence="2" id="KW-1185">Reference proteome</keyword>
<sequence>MAIADNNERFTFVLDKGLKNKLQILADVDKRKLGNYVAHILEQHVIEYERMLLDKYGFDGYDEAYDAFFGGLRSHLFVNEADFEMQAKLERLRQIQKDFGDKV</sequence>
<comment type="caution">
    <text evidence="1">The sequence shown here is derived from an EMBL/GenBank/DDBJ whole genome shotgun (WGS) entry which is preliminary data.</text>
</comment>
<gene>
    <name evidence="1" type="ORF">FPZ49_11455</name>
</gene>
<name>A0A559KCX6_9BACL</name>
<protein>
    <submittedName>
        <fullName evidence="1">Uncharacterized protein</fullName>
    </submittedName>
</protein>
<accession>A0A559KCX6</accession>
<dbReference type="RefSeq" id="WP_144846623.1">
    <property type="nucleotide sequence ID" value="NZ_VNJI01000011.1"/>
</dbReference>
<evidence type="ECO:0000313" key="1">
    <source>
        <dbReference type="EMBL" id="TVY09980.1"/>
    </source>
</evidence>
<organism evidence="1 2">
    <name type="scientific">Paenibacillus cremeus</name>
    <dbReference type="NCBI Taxonomy" id="2163881"/>
    <lineage>
        <taxon>Bacteria</taxon>
        <taxon>Bacillati</taxon>
        <taxon>Bacillota</taxon>
        <taxon>Bacilli</taxon>
        <taxon>Bacillales</taxon>
        <taxon>Paenibacillaceae</taxon>
        <taxon>Paenibacillus</taxon>
    </lineage>
</organism>
<dbReference type="AlphaFoldDB" id="A0A559KCX6"/>
<proteinExistence type="predicted"/>
<dbReference type="EMBL" id="VNJI01000011">
    <property type="protein sequence ID" value="TVY09980.1"/>
    <property type="molecule type" value="Genomic_DNA"/>
</dbReference>
<dbReference type="Proteomes" id="UP000317036">
    <property type="component" value="Unassembled WGS sequence"/>
</dbReference>
<dbReference type="OrthoDB" id="10009049at2"/>
<reference evidence="1 2" key="1">
    <citation type="submission" date="2019-07" db="EMBL/GenBank/DDBJ databases">
        <authorList>
            <person name="Kim J."/>
        </authorList>
    </citation>
    <scope>NUCLEOTIDE SEQUENCE [LARGE SCALE GENOMIC DNA]</scope>
    <source>
        <strain evidence="1 2">JC52</strain>
    </source>
</reference>